<dbReference type="Proteomes" id="UP000789375">
    <property type="component" value="Unassembled WGS sequence"/>
</dbReference>
<sequence>SLIEANFEKLDLILISTGALVKKNVKNATNIVVEQYCAVMASKVLAFRGFFKKIDMVERRKYKFNSKLENFPRCVRYVIREYKRNF</sequence>
<reference evidence="1" key="1">
    <citation type="submission" date="2021-06" db="EMBL/GenBank/DDBJ databases">
        <authorList>
            <person name="Kallberg Y."/>
            <person name="Tangrot J."/>
            <person name="Rosling A."/>
        </authorList>
    </citation>
    <scope>NUCLEOTIDE SEQUENCE</scope>
    <source>
        <strain evidence="1">87-6 pot B 2015</strain>
    </source>
</reference>
<accession>A0A9N9C8H3</accession>
<feature type="non-terminal residue" evidence="1">
    <location>
        <position position="86"/>
    </location>
</feature>
<evidence type="ECO:0000313" key="2">
    <source>
        <dbReference type="Proteomes" id="UP000789375"/>
    </source>
</evidence>
<evidence type="ECO:0000313" key="1">
    <source>
        <dbReference type="EMBL" id="CAG8594947.1"/>
    </source>
</evidence>
<dbReference type="EMBL" id="CAJVPP010002286">
    <property type="protein sequence ID" value="CAG8594947.1"/>
    <property type="molecule type" value="Genomic_DNA"/>
</dbReference>
<organism evidence="1 2">
    <name type="scientific">Funneliformis mosseae</name>
    <name type="common">Endomycorrhizal fungus</name>
    <name type="synonym">Glomus mosseae</name>
    <dbReference type="NCBI Taxonomy" id="27381"/>
    <lineage>
        <taxon>Eukaryota</taxon>
        <taxon>Fungi</taxon>
        <taxon>Fungi incertae sedis</taxon>
        <taxon>Mucoromycota</taxon>
        <taxon>Glomeromycotina</taxon>
        <taxon>Glomeromycetes</taxon>
        <taxon>Glomerales</taxon>
        <taxon>Glomeraceae</taxon>
        <taxon>Funneliformis</taxon>
    </lineage>
</organism>
<proteinExistence type="predicted"/>
<keyword evidence="2" id="KW-1185">Reference proteome</keyword>
<name>A0A9N9C8H3_FUNMO</name>
<comment type="caution">
    <text evidence="1">The sequence shown here is derived from an EMBL/GenBank/DDBJ whole genome shotgun (WGS) entry which is preliminary data.</text>
</comment>
<gene>
    <name evidence="1" type="ORF">FMOSSE_LOCUS8640</name>
</gene>
<dbReference type="AlphaFoldDB" id="A0A9N9C8H3"/>
<protein>
    <submittedName>
        <fullName evidence="1">14849_t:CDS:1</fullName>
    </submittedName>
</protein>